<evidence type="ECO:0000313" key="2">
    <source>
        <dbReference type="Proteomes" id="UP000253606"/>
    </source>
</evidence>
<name>A0A2Z5GAZ8_9BACT</name>
<organism evidence="1 2">
    <name type="scientific">Acidisarcina polymorpha</name>
    <dbReference type="NCBI Taxonomy" id="2211140"/>
    <lineage>
        <taxon>Bacteria</taxon>
        <taxon>Pseudomonadati</taxon>
        <taxon>Acidobacteriota</taxon>
        <taxon>Terriglobia</taxon>
        <taxon>Terriglobales</taxon>
        <taxon>Acidobacteriaceae</taxon>
        <taxon>Acidisarcina</taxon>
    </lineage>
</organism>
<keyword evidence="2" id="KW-1185">Reference proteome</keyword>
<evidence type="ECO:0000313" key="1">
    <source>
        <dbReference type="EMBL" id="AXC15894.1"/>
    </source>
</evidence>
<gene>
    <name evidence="1" type="ORF">ACPOL_6682</name>
</gene>
<protein>
    <submittedName>
        <fullName evidence="1">Uncharacterized protein</fullName>
    </submittedName>
</protein>
<accession>A0A2Z5GAZ8</accession>
<reference evidence="1 2" key="1">
    <citation type="journal article" date="2018" name="Front. Microbiol.">
        <title>Hydrolytic Capabilities as a Key to Environmental Success: Chitinolytic and Cellulolytic Acidobacteria From Acidic Sub-arctic Soils and Boreal Peatlands.</title>
        <authorList>
            <person name="Belova S.E."/>
            <person name="Ravin N.V."/>
            <person name="Pankratov T.A."/>
            <person name="Rakitin A.L."/>
            <person name="Ivanova A.A."/>
            <person name="Beletsky A.V."/>
            <person name="Mardanov A.V."/>
            <person name="Sinninghe Damste J.S."/>
            <person name="Dedysh S.N."/>
        </authorList>
    </citation>
    <scope>NUCLEOTIDE SEQUENCE [LARGE SCALE GENOMIC DNA]</scope>
    <source>
        <strain evidence="1 2">SBC82</strain>
    </source>
</reference>
<dbReference type="KEGG" id="abas:ACPOL_6682"/>
<sequence length="67" mass="7738">MNSDPLNQYRDQQLERWGATLEAICVRVSELKAPDPNTGELREPTPEEKTMMIHRAWVESFPLTPGR</sequence>
<dbReference type="AlphaFoldDB" id="A0A2Z5GAZ8"/>
<dbReference type="RefSeq" id="WP_114210482.1">
    <property type="nucleotide sequence ID" value="NZ_CP030840.1"/>
</dbReference>
<proteinExistence type="predicted"/>
<dbReference type="Proteomes" id="UP000253606">
    <property type="component" value="Chromosome"/>
</dbReference>
<dbReference type="EMBL" id="CP030840">
    <property type="protein sequence ID" value="AXC15894.1"/>
    <property type="molecule type" value="Genomic_DNA"/>
</dbReference>